<evidence type="ECO:0000256" key="9">
    <source>
        <dbReference type="SAM" id="MobiDB-lite"/>
    </source>
</evidence>
<dbReference type="Gene3D" id="3.30.1960.10">
    <property type="entry name" value="tRNA wybutosine-synthesizing-like"/>
    <property type="match status" value="1"/>
</dbReference>
<feature type="domain" description="tRNA wybutosine-synthesizing protein" evidence="10">
    <location>
        <begin position="37"/>
        <end position="336"/>
    </location>
</feature>
<feature type="region of interest" description="Disordered" evidence="9">
    <location>
        <begin position="115"/>
        <end position="137"/>
    </location>
</feature>
<keyword evidence="6" id="KW-0819">tRNA processing</keyword>
<dbReference type="Pfam" id="PF02676">
    <property type="entry name" value="TYW3"/>
    <property type="match status" value="1"/>
</dbReference>
<dbReference type="SMR" id="A0A194VMY0"/>
<evidence type="ECO:0000256" key="8">
    <source>
        <dbReference type="ARBA" id="ARBA00049202"/>
    </source>
</evidence>
<keyword evidence="4" id="KW-0808">Transferase</keyword>
<evidence type="ECO:0000256" key="3">
    <source>
        <dbReference type="ARBA" id="ARBA00022603"/>
    </source>
</evidence>
<dbReference type="InterPro" id="IPR003827">
    <property type="entry name" value="tRNA_yW-synthesising"/>
</dbReference>
<reference evidence="11" key="1">
    <citation type="submission" date="2014-12" db="EMBL/GenBank/DDBJ databases">
        <title>Genome Sequence of Valsa Canker Pathogens Uncovers a Specific Adaption of Colonization on Woody Bark.</title>
        <authorList>
            <person name="Yin Z."/>
            <person name="Liu H."/>
            <person name="Gao X."/>
            <person name="Li Z."/>
            <person name="Song N."/>
            <person name="Ke X."/>
            <person name="Dai Q."/>
            <person name="Wu Y."/>
            <person name="Sun Y."/>
            <person name="Xu J.-R."/>
            <person name="Kang Z.K."/>
            <person name="Wang L."/>
            <person name="Huang L."/>
        </authorList>
    </citation>
    <scope>NUCLEOTIDE SEQUENCE [LARGE SCALE GENOMIC DNA]</scope>
    <source>
        <strain evidence="11">03-8</strain>
    </source>
</reference>
<name>A0A194VMY0_CYTMA</name>
<feature type="compositionally biased region" description="Pro residues" evidence="9">
    <location>
        <begin position="21"/>
        <end position="32"/>
    </location>
</feature>
<dbReference type="PANTHER" id="PTHR48418:SF1">
    <property type="entry name" value="TRNA WYBUTOSINE-SYNTHESIZING PROTEIN 3"/>
    <property type="match status" value="1"/>
</dbReference>
<keyword evidence="5" id="KW-0949">S-adenosyl-L-methionine</keyword>
<evidence type="ECO:0000256" key="7">
    <source>
        <dbReference type="ARBA" id="ARBA00030554"/>
    </source>
</evidence>
<evidence type="ECO:0000313" key="11">
    <source>
        <dbReference type="EMBL" id="KUI65536.1"/>
    </source>
</evidence>
<accession>A0A194VMY0</accession>
<evidence type="ECO:0000256" key="6">
    <source>
        <dbReference type="ARBA" id="ARBA00022694"/>
    </source>
</evidence>
<evidence type="ECO:0000256" key="4">
    <source>
        <dbReference type="ARBA" id="ARBA00022679"/>
    </source>
</evidence>
<dbReference type="SUPFAM" id="SSF111278">
    <property type="entry name" value="SSo0622-like"/>
    <property type="match status" value="2"/>
</dbReference>
<comment type="catalytic activity">
    <reaction evidence="8">
        <text>4-demethyl-7-[(3S)-3-amino-3-carboxypropyl]wyosine(37) in tRNA(Phe) + S-adenosyl-L-methionine = 7-[(3S)-3-amino-3-carboxypropyl]wyosine(37) in tRNA(Phe) + S-adenosyl-L-homocysteine + H(+)</text>
        <dbReference type="Rhea" id="RHEA:36635"/>
        <dbReference type="Rhea" id="RHEA-COMP:10378"/>
        <dbReference type="Rhea" id="RHEA-COMP:10379"/>
        <dbReference type="ChEBI" id="CHEBI:15378"/>
        <dbReference type="ChEBI" id="CHEBI:57856"/>
        <dbReference type="ChEBI" id="CHEBI:59789"/>
        <dbReference type="ChEBI" id="CHEBI:73543"/>
        <dbReference type="ChEBI" id="CHEBI:73550"/>
        <dbReference type="EC" id="2.1.1.282"/>
    </reaction>
</comment>
<feature type="compositionally biased region" description="Low complexity" evidence="9">
    <location>
        <begin position="1"/>
        <end position="20"/>
    </location>
</feature>
<comment type="similarity">
    <text evidence="1">Belongs to the TYW3 family.</text>
</comment>
<evidence type="ECO:0000256" key="1">
    <source>
        <dbReference type="ARBA" id="ARBA00008569"/>
    </source>
</evidence>
<keyword evidence="12" id="KW-1185">Reference proteome</keyword>
<dbReference type="EC" id="2.1.1.282" evidence="2"/>
<evidence type="ECO:0000256" key="2">
    <source>
        <dbReference type="ARBA" id="ARBA00012750"/>
    </source>
</evidence>
<evidence type="ECO:0000313" key="12">
    <source>
        <dbReference type="Proteomes" id="UP000078559"/>
    </source>
</evidence>
<dbReference type="Proteomes" id="UP000078559">
    <property type="component" value="Chromosome 1"/>
</dbReference>
<dbReference type="InterPro" id="IPR036602">
    <property type="entry name" value="tRNA_yW-synthesising-like_sf"/>
</dbReference>
<evidence type="ECO:0000256" key="5">
    <source>
        <dbReference type="ARBA" id="ARBA00022691"/>
    </source>
</evidence>
<feature type="compositionally biased region" description="Acidic residues" evidence="9">
    <location>
        <begin position="126"/>
        <end position="137"/>
    </location>
</feature>
<dbReference type="EMBL" id="CM003098">
    <property type="protein sequence ID" value="KUI65536.1"/>
    <property type="molecule type" value="Genomic_DNA"/>
</dbReference>
<proteinExistence type="inferred from homology"/>
<sequence length="408" mass="43612">MHRQRSPLSQQHPEPESQPHTPSPSSQPPIPPSFTRRKQAILDQLSVPDEDYTDLSPKGTIDAGIRDLIDEINALDGLVTTSSCGGRVSVFLEGRRGGKGGELLPGHYLAVMDGEDGEGGEREEVAGEDGDGDDEGVDVENLREPAVVAGEAGGGGGGGGGTTVAGVGGKGGGGRWLYVSHDPVETHGKLDCEPNIVAALLGMEEPIFDGREGISAAEMSGGESRLIHFKFEPMILHVLTASPHHAQLILRCGLQAGFRESGAINLLPASASPDAVTPIVAIRSMGLGLESLIGRETNRIKHCTVSGEYLKALIKIANERFVENARRIERFRMLLREATAAGGGKARVRKGDGGGEWEDAEVRRERKRLEGLRKAEEVRRVKELQRREGEEDGGTPVMPGEVVVEEMQ</sequence>
<dbReference type="OrthoDB" id="263283at2759"/>
<feature type="region of interest" description="Disordered" evidence="9">
    <location>
        <begin position="382"/>
        <end position="408"/>
    </location>
</feature>
<dbReference type="GO" id="GO:0008168">
    <property type="term" value="F:methyltransferase activity"/>
    <property type="evidence" value="ECO:0007669"/>
    <property type="project" value="UniProtKB-KW"/>
</dbReference>
<dbReference type="GO" id="GO:0032259">
    <property type="term" value="P:methylation"/>
    <property type="evidence" value="ECO:0007669"/>
    <property type="project" value="UniProtKB-KW"/>
</dbReference>
<dbReference type="AlphaFoldDB" id="A0A194VMY0"/>
<feature type="region of interest" description="Disordered" evidence="9">
    <location>
        <begin position="1"/>
        <end position="38"/>
    </location>
</feature>
<protein>
    <recommendedName>
        <fullName evidence="2">tRNA(Phe) 7-[(3-amino-3-carboxypropyl)-4-demethylwyosine(37)-N(4)]-methyltransferase</fullName>
        <ecNumber evidence="2">2.1.1.282</ecNumber>
    </recommendedName>
    <alternativeName>
        <fullName evidence="7">tRNA(Phe) 7-((3-amino-3-carboxypropyl)-4-demethylwyosine(37)-N(4))-methyltransferase</fullName>
    </alternativeName>
</protein>
<dbReference type="GO" id="GO:0008033">
    <property type="term" value="P:tRNA processing"/>
    <property type="evidence" value="ECO:0007669"/>
    <property type="project" value="UniProtKB-KW"/>
</dbReference>
<keyword evidence="3" id="KW-0489">Methyltransferase</keyword>
<dbReference type="PANTHER" id="PTHR48418">
    <property type="entry name" value="TRNA WYBUTOSINE-SYNTHESIZING PROTEIN 3"/>
    <property type="match status" value="1"/>
</dbReference>
<evidence type="ECO:0000259" key="10">
    <source>
        <dbReference type="Pfam" id="PF02676"/>
    </source>
</evidence>
<organism evidence="11 12">
    <name type="scientific">Cytospora mali</name>
    <name type="common">Apple Valsa canker fungus</name>
    <name type="synonym">Valsa mali</name>
    <dbReference type="NCBI Taxonomy" id="578113"/>
    <lineage>
        <taxon>Eukaryota</taxon>
        <taxon>Fungi</taxon>
        <taxon>Dikarya</taxon>
        <taxon>Ascomycota</taxon>
        <taxon>Pezizomycotina</taxon>
        <taxon>Sordariomycetes</taxon>
        <taxon>Sordariomycetidae</taxon>
        <taxon>Diaporthales</taxon>
        <taxon>Cytosporaceae</taxon>
        <taxon>Cytospora</taxon>
    </lineage>
</organism>
<gene>
    <name evidence="11" type="ORF">VM1G_00486</name>
</gene>